<keyword evidence="1" id="KW-0472">Membrane</keyword>
<dbReference type="SMART" id="SM00978">
    <property type="entry name" value="Tim44"/>
    <property type="match status" value="1"/>
</dbReference>
<keyword evidence="1" id="KW-1133">Transmembrane helix</keyword>
<evidence type="ECO:0000256" key="2">
    <source>
        <dbReference type="SAM" id="SignalP"/>
    </source>
</evidence>
<feature type="chain" id="PRO_5028992316" evidence="2">
    <location>
        <begin position="20"/>
        <end position="330"/>
    </location>
</feature>
<dbReference type="InterPro" id="IPR032710">
    <property type="entry name" value="NTF2-like_dom_sf"/>
</dbReference>
<organism evidence="4 5">
    <name type="scientific">Entomobacter blattae</name>
    <dbReference type="NCBI Taxonomy" id="2762277"/>
    <lineage>
        <taxon>Bacteria</taxon>
        <taxon>Pseudomonadati</taxon>
        <taxon>Pseudomonadota</taxon>
        <taxon>Alphaproteobacteria</taxon>
        <taxon>Acetobacterales</taxon>
        <taxon>Acetobacteraceae</taxon>
        <taxon>Entomobacter</taxon>
    </lineage>
</organism>
<feature type="transmembrane region" description="Helical" evidence="1">
    <location>
        <begin position="108"/>
        <end position="130"/>
    </location>
</feature>
<feature type="transmembrane region" description="Helical" evidence="1">
    <location>
        <begin position="13"/>
        <end position="32"/>
    </location>
</feature>
<accession>A0A7H1NRT7</accession>
<dbReference type="Pfam" id="PF04280">
    <property type="entry name" value="Tim44"/>
    <property type="match status" value="1"/>
</dbReference>
<reference evidence="4 5" key="1">
    <citation type="submission" date="2020-08" db="EMBL/GenBank/DDBJ databases">
        <title>Complete genome sequence of Entomobacter blattae G55GP.</title>
        <authorList>
            <person name="Poehlein A."/>
            <person name="Guzman J."/>
            <person name="Daniel R."/>
            <person name="Vilcinskas A."/>
        </authorList>
    </citation>
    <scope>NUCLEOTIDE SEQUENCE [LARGE SCALE GENOMIC DNA]</scope>
    <source>
        <strain evidence="4 5">G55GP</strain>
    </source>
</reference>
<dbReference type="SUPFAM" id="SSF54427">
    <property type="entry name" value="NTF2-like"/>
    <property type="match status" value="1"/>
</dbReference>
<keyword evidence="5" id="KW-1185">Reference proteome</keyword>
<evidence type="ECO:0000313" key="5">
    <source>
        <dbReference type="Proteomes" id="UP000516349"/>
    </source>
</evidence>
<name>A0A7H1NRT7_9PROT</name>
<dbReference type="Gene3D" id="3.10.450.240">
    <property type="match status" value="1"/>
</dbReference>
<evidence type="ECO:0000256" key="1">
    <source>
        <dbReference type="SAM" id="Phobius"/>
    </source>
</evidence>
<dbReference type="KEGG" id="ebla:JGUZn3_12710"/>
<dbReference type="RefSeq" id="WP_203412759.1">
    <property type="nucleotide sequence ID" value="NZ_CP060244.1"/>
</dbReference>
<feature type="signal peptide" evidence="2">
    <location>
        <begin position="1"/>
        <end position="19"/>
    </location>
</feature>
<evidence type="ECO:0000259" key="3">
    <source>
        <dbReference type="SMART" id="SM00978"/>
    </source>
</evidence>
<feature type="transmembrane region" description="Helical" evidence="1">
    <location>
        <begin position="136"/>
        <end position="157"/>
    </location>
</feature>
<dbReference type="PANTHER" id="PTHR41542">
    <property type="entry name" value="BLL5807 PROTEIN"/>
    <property type="match status" value="1"/>
</dbReference>
<dbReference type="AlphaFoldDB" id="A0A7H1NRT7"/>
<gene>
    <name evidence="4" type="ORF">JGUZn3_12710</name>
</gene>
<dbReference type="PANTHER" id="PTHR41542:SF1">
    <property type="entry name" value="BLL5807 PROTEIN"/>
    <property type="match status" value="1"/>
</dbReference>
<dbReference type="Proteomes" id="UP000516349">
    <property type="component" value="Chromosome"/>
</dbReference>
<dbReference type="EMBL" id="CP060244">
    <property type="protein sequence ID" value="QNT78497.1"/>
    <property type="molecule type" value="Genomic_DNA"/>
</dbReference>
<sequence length="330" mass="36491">MKKAFLHSPKIKASPLALALITGFAATAVLPLDDLMARAGRGGSVGSRGSRTYIAPPPTRTAPYTATPFTHTITPQTPNQMPNFSNRAVPPYAPQPVTRQPIYRSHPFATGFFGGLLGAGLFGLLSGHGLLNFHGVGSFLGIIFQLILLFFVIRWLYSKLFPPQKNTIPFSPTPEPKAEAILPAYSYASSNQNTPVNLTHDDYMSFQKALINIQTAWSQKNIAALQRFATPEMVSYFNQQLTDLSSRGLQNTVSDIRFEQGDLSEAWQENSMQYATVSMKYSMVDVTTDMTGRVVEGDPDQRVSVTEIWTFVRSQQNGYWLLSAIQQTRS</sequence>
<keyword evidence="1" id="KW-0812">Transmembrane</keyword>
<keyword evidence="2" id="KW-0732">Signal</keyword>
<proteinExistence type="predicted"/>
<dbReference type="InterPro" id="IPR007379">
    <property type="entry name" value="Tim44-like_dom"/>
</dbReference>
<protein>
    <submittedName>
        <fullName evidence="4">Tim44-like domain protein</fullName>
    </submittedName>
</protein>
<feature type="domain" description="Tim44-like" evidence="3">
    <location>
        <begin position="190"/>
        <end position="327"/>
    </location>
</feature>
<evidence type="ECO:0000313" key="4">
    <source>
        <dbReference type="EMBL" id="QNT78497.1"/>
    </source>
</evidence>